<dbReference type="SUPFAM" id="SSF57196">
    <property type="entry name" value="EGF/Laminin"/>
    <property type="match status" value="3"/>
</dbReference>
<dbReference type="PROSITE" id="PS00010">
    <property type="entry name" value="ASX_HYDROXYL"/>
    <property type="match status" value="2"/>
</dbReference>
<comment type="subcellular location">
    <subcellularLocation>
        <location evidence="1">Secreted</location>
        <location evidence="1">Extracellular space</location>
        <location evidence="1">Extracellular matrix</location>
    </subcellularLocation>
</comment>
<keyword evidence="8" id="KW-0106">Calcium</keyword>
<dbReference type="PROSITE" id="PS01186">
    <property type="entry name" value="EGF_2"/>
    <property type="match status" value="2"/>
</dbReference>
<feature type="domain" description="Sushi" evidence="15">
    <location>
        <begin position="83"/>
        <end position="140"/>
    </location>
</feature>
<evidence type="ECO:0000256" key="7">
    <source>
        <dbReference type="ARBA" id="ARBA00022737"/>
    </source>
</evidence>
<evidence type="ECO:0000256" key="8">
    <source>
        <dbReference type="ARBA" id="ARBA00022837"/>
    </source>
</evidence>
<evidence type="ECO:0000256" key="1">
    <source>
        <dbReference type="ARBA" id="ARBA00004498"/>
    </source>
</evidence>
<dbReference type="CDD" id="cd00033">
    <property type="entry name" value="CCP"/>
    <property type="match status" value="1"/>
</dbReference>
<dbReference type="FunFam" id="2.10.25.10:FF:000038">
    <property type="entry name" value="Fibrillin 2"/>
    <property type="match status" value="1"/>
</dbReference>
<feature type="disulfide bond" evidence="11">
    <location>
        <begin position="166"/>
        <end position="175"/>
    </location>
</feature>
<keyword evidence="10" id="KW-0325">Glycoprotein</keyword>
<evidence type="ECO:0000256" key="11">
    <source>
        <dbReference type="PROSITE-ProRule" id="PRU00076"/>
    </source>
</evidence>
<dbReference type="PANTHER" id="PTHR24034:SF146">
    <property type="entry name" value="FIBULIN-7-LIKE"/>
    <property type="match status" value="1"/>
</dbReference>
<dbReference type="InterPro" id="IPR050751">
    <property type="entry name" value="ECM_structural_protein"/>
</dbReference>
<dbReference type="InterPro" id="IPR026823">
    <property type="entry name" value="cEGF"/>
</dbReference>
<keyword evidence="6 13" id="KW-0732">Signal</keyword>
<dbReference type="InterPro" id="IPR018097">
    <property type="entry name" value="EGF_Ca-bd_CS"/>
</dbReference>
<dbReference type="CTD" id="129804"/>
<dbReference type="CDD" id="cd00054">
    <property type="entry name" value="EGF_CA"/>
    <property type="match status" value="3"/>
</dbReference>
<proteinExistence type="inferred from homology"/>
<keyword evidence="16" id="KW-1185">Reference proteome</keyword>
<feature type="signal peptide" evidence="13">
    <location>
        <begin position="1"/>
        <end position="30"/>
    </location>
</feature>
<dbReference type="PANTHER" id="PTHR24034">
    <property type="entry name" value="EGF-LIKE DOMAIN-CONTAINING PROTEIN"/>
    <property type="match status" value="1"/>
</dbReference>
<dbReference type="PROSITE" id="PS01187">
    <property type="entry name" value="EGF_CA"/>
    <property type="match status" value="2"/>
</dbReference>
<protein>
    <submittedName>
        <fullName evidence="17">Fibulin-7 isoform X1</fullName>
    </submittedName>
</protein>
<dbReference type="Gene3D" id="2.10.25.10">
    <property type="entry name" value="Laminin"/>
    <property type="match status" value="4"/>
</dbReference>
<dbReference type="FunFam" id="2.10.25.10:FF:000004">
    <property type="entry name" value="Neurogenic locus notch 1"/>
    <property type="match status" value="1"/>
</dbReference>
<feature type="chain" id="PRO_5042605982" evidence="13">
    <location>
        <begin position="31"/>
        <end position="449"/>
    </location>
</feature>
<evidence type="ECO:0000256" key="13">
    <source>
        <dbReference type="SAM" id="SignalP"/>
    </source>
</evidence>
<organism evidence="16 17">
    <name type="scientific">Petromyzon marinus</name>
    <name type="common">Sea lamprey</name>
    <dbReference type="NCBI Taxonomy" id="7757"/>
    <lineage>
        <taxon>Eukaryota</taxon>
        <taxon>Metazoa</taxon>
        <taxon>Chordata</taxon>
        <taxon>Craniata</taxon>
        <taxon>Vertebrata</taxon>
        <taxon>Cyclostomata</taxon>
        <taxon>Hyperoartia</taxon>
        <taxon>Petromyzontiformes</taxon>
        <taxon>Petromyzontidae</taxon>
        <taxon>Petromyzon</taxon>
    </lineage>
</organism>
<dbReference type="FunFam" id="2.10.25.10:FF:000008">
    <property type="entry name" value="Signal peptide, CUB domain, EGF-like 2"/>
    <property type="match status" value="1"/>
</dbReference>
<feature type="disulfide bond" evidence="12">
    <location>
        <begin position="111"/>
        <end position="138"/>
    </location>
</feature>
<keyword evidence="5 11" id="KW-0245">EGF-like domain</keyword>
<dbReference type="Proteomes" id="UP001318040">
    <property type="component" value="Chromosome 6"/>
</dbReference>
<evidence type="ECO:0000256" key="10">
    <source>
        <dbReference type="ARBA" id="ARBA00023180"/>
    </source>
</evidence>
<dbReference type="Pfam" id="PF00008">
    <property type="entry name" value="EGF"/>
    <property type="match status" value="1"/>
</dbReference>
<dbReference type="InterPro" id="IPR035976">
    <property type="entry name" value="Sushi/SCR/CCP_sf"/>
</dbReference>
<evidence type="ECO:0000256" key="6">
    <source>
        <dbReference type="ARBA" id="ARBA00022729"/>
    </source>
</evidence>
<accession>A0AAJ7SS68</accession>
<evidence type="ECO:0000256" key="9">
    <source>
        <dbReference type="ARBA" id="ARBA00023157"/>
    </source>
</evidence>
<comment type="similarity">
    <text evidence="2">Belongs to the fibulin family.</text>
</comment>
<dbReference type="PRINTS" id="PR00010">
    <property type="entry name" value="EGFBLOOD"/>
</dbReference>
<evidence type="ECO:0000313" key="16">
    <source>
        <dbReference type="Proteomes" id="UP001318040"/>
    </source>
</evidence>
<dbReference type="Pfam" id="PF00084">
    <property type="entry name" value="Sushi"/>
    <property type="match status" value="1"/>
</dbReference>
<dbReference type="Gene3D" id="2.10.70.10">
    <property type="entry name" value="Complement Module, domain 1"/>
    <property type="match status" value="1"/>
</dbReference>
<dbReference type="InterPro" id="IPR001881">
    <property type="entry name" value="EGF-like_Ca-bd_dom"/>
</dbReference>
<gene>
    <name evidence="17" type="primary">FBLN7</name>
</gene>
<dbReference type="SUPFAM" id="SSF57535">
    <property type="entry name" value="Complement control module/SCR domain"/>
    <property type="match status" value="1"/>
</dbReference>
<keyword evidence="9 11" id="KW-1015">Disulfide bond</keyword>
<dbReference type="InterPro" id="IPR000742">
    <property type="entry name" value="EGF"/>
</dbReference>
<feature type="domain" description="EGF-like" evidence="14">
    <location>
        <begin position="140"/>
        <end position="176"/>
    </location>
</feature>
<evidence type="ECO:0000256" key="12">
    <source>
        <dbReference type="PROSITE-ProRule" id="PRU00302"/>
    </source>
</evidence>
<evidence type="ECO:0000256" key="2">
    <source>
        <dbReference type="ARBA" id="ARBA00006127"/>
    </source>
</evidence>
<evidence type="ECO:0000313" key="17">
    <source>
        <dbReference type="RefSeq" id="XP_032804504.1"/>
    </source>
</evidence>
<dbReference type="GeneID" id="116939794"/>
<evidence type="ECO:0000256" key="3">
    <source>
        <dbReference type="ARBA" id="ARBA00022525"/>
    </source>
</evidence>
<sequence length="449" mass="48435">MQHRARTSDALLLSATALALFWLLARPVQGCANRQELQVAVRQLQQSLSAQESRWAEGMKQLRKRLSGLQQTVSRGARSRAVASCPRLEAPPNGLRLGSKHSTGHEAHFVCDTGFLLTGASTRLCLDNGTWSGEAPYCHNINECASSPCQNGATCVDDVNRYACLCQPGWAGAACQHATLPLGGPPSPLEAPPPGNTFNRTPRCAAIEGSQHCSCEPGFHLSGRANSLCRDVDECELIKSKPDARLCMHECINTAGSYRCACPAGYRLQADERSCEDVDECTAERHNCSGSARCVNLRGGFRCVNPECPKSNGDVSYVKTSPLHCERNPCPMDSRSCHQAPKTISHHFLALPSNLSTPATLFRMGSAAPLGSRAASDSLRFGIVGGAGGHRGHFMVQRSDRQTGVLILMSPLRGPRSLELELEMAEFADKSLLAKHVSHVTVLVSAYDF</sequence>
<feature type="domain" description="EGF-like" evidence="14">
    <location>
        <begin position="231"/>
        <end position="276"/>
    </location>
</feature>
<keyword evidence="3" id="KW-0964">Secreted</keyword>
<dbReference type="GO" id="GO:0005509">
    <property type="term" value="F:calcium ion binding"/>
    <property type="evidence" value="ECO:0007669"/>
    <property type="project" value="InterPro"/>
</dbReference>
<dbReference type="SMART" id="SM00032">
    <property type="entry name" value="CCP"/>
    <property type="match status" value="1"/>
</dbReference>
<keyword evidence="12" id="KW-0768">Sushi</keyword>
<dbReference type="RefSeq" id="XP_032804504.1">
    <property type="nucleotide sequence ID" value="XM_032948613.1"/>
</dbReference>
<dbReference type="SMART" id="SM00181">
    <property type="entry name" value="EGF"/>
    <property type="match status" value="3"/>
</dbReference>
<reference evidence="17" key="1">
    <citation type="submission" date="2025-08" db="UniProtKB">
        <authorList>
            <consortium name="RefSeq"/>
        </authorList>
    </citation>
    <scope>IDENTIFICATION</scope>
    <source>
        <tissue evidence="17">Sperm</tissue>
    </source>
</reference>
<dbReference type="PROSITE" id="PS50923">
    <property type="entry name" value="SUSHI"/>
    <property type="match status" value="1"/>
</dbReference>
<evidence type="ECO:0000259" key="15">
    <source>
        <dbReference type="PROSITE" id="PS50923"/>
    </source>
</evidence>
<evidence type="ECO:0000259" key="14">
    <source>
        <dbReference type="PROSITE" id="PS50026"/>
    </source>
</evidence>
<evidence type="ECO:0000256" key="4">
    <source>
        <dbReference type="ARBA" id="ARBA00022530"/>
    </source>
</evidence>
<name>A0AAJ7SS68_PETMA</name>
<keyword evidence="4" id="KW-0272">Extracellular matrix</keyword>
<dbReference type="SMART" id="SM00179">
    <property type="entry name" value="EGF_CA"/>
    <property type="match status" value="3"/>
</dbReference>
<dbReference type="InterPro" id="IPR000152">
    <property type="entry name" value="EGF-type_Asp/Asn_hydroxyl_site"/>
</dbReference>
<dbReference type="Pfam" id="PF22914">
    <property type="entry name" value="Fibulin_C"/>
    <property type="match status" value="1"/>
</dbReference>
<dbReference type="PROSITE" id="PS00022">
    <property type="entry name" value="EGF_1"/>
    <property type="match status" value="1"/>
</dbReference>
<evidence type="ECO:0000256" key="5">
    <source>
        <dbReference type="ARBA" id="ARBA00022536"/>
    </source>
</evidence>
<dbReference type="InterPro" id="IPR055088">
    <property type="entry name" value="Fibulin_C"/>
</dbReference>
<dbReference type="KEGG" id="pmrn:116939794"/>
<keyword evidence="7" id="KW-0677">Repeat</keyword>
<dbReference type="PROSITE" id="PS50026">
    <property type="entry name" value="EGF_3"/>
    <property type="match status" value="2"/>
</dbReference>
<dbReference type="InterPro" id="IPR000436">
    <property type="entry name" value="Sushi_SCR_CCP_dom"/>
</dbReference>
<comment type="caution">
    <text evidence="11">Lacks conserved residue(s) required for the propagation of feature annotation.</text>
</comment>
<dbReference type="AlphaFoldDB" id="A0AAJ7SS68"/>
<dbReference type="Pfam" id="PF12662">
    <property type="entry name" value="cEGF"/>
    <property type="match status" value="1"/>
</dbReference>